<evidence type="ECO:0000313" key="2">
    <source>
        <dbReference type="Proteomes" id="UP000001544"/>
    </source>
</evidence>
<dbReference type="STRING" id="398511.BpOF4_03645"/>
<name>D3FX40_ALKPO</name>
<keyword evidence="2" id="KW-1185">Reference proteome</keyword>
<accession>D3FX40</accession>
<evidence type="ECO:0000313" key="1">
    <source>
        <dbReference type="EMBL" id="ADC48795.1"/>
    </source>
</evidence>
<dbReference type="Proteomes" id="UP000001544">
    <property type="component" value="Chromosome"/>
</dbReference>
<reference evidence="1 2" key="1">
    <citation type="journal article" date="2011" name="Environ. Microbiol.">
        <title>Genome of alkaliphilic Bacillus pseudofirmus OF4 reveals adaptations that support the ability to grow in an external pH range from 7.5 to 11.4.</title>
        <authorList>
            <person name="Janto B."/>
            <person name="Ahmed A."/>
            <person name="Ito M."/>
            <person name="Liu J."/>
            <person name="Hicks D.B."/>
            <person name="Pagni S."/>
            <person name="Fackelmayer O.J."/>
            <person name="Smith T.A."/>
            <person name="Earl J."/>
            <person name="Elbourne L.D."/>
            <person name="Hassan K."/>
            <person name="Paulsen I.T."/>
            <person name="Kolsto A.B."/>
            <person name="Tourasse N.J."/>
            <person name="Ehrlich G.D."/>
            <person name="Boissy R."/>
            <person name="Ivey D.M."/>
            <person name="Li G."/>
            <person name="Xue Y."/>
            <person name="Ma Y."/>
            <person name="Hu F.Z."/>
            <person name="Krulwich T.A."/>
        </authorList>
    </citation>
    <scope>NUCLEOTIDE SEQUENCE [LARGE SCALE GENOMIC DNA]</scope>
    <source>
        <strain evidence="2">ATCC BAA-2126 / JCM 17055 / OF4</strain>
    </source>
</reference>
<organism evidence="1 2">
    <name type="scientific">Alkalihalophilus pseudofirmus (strain ATCC BAA-2126 / JCM 17055 / OF4)</name>
    <name type="common">Bacillus pseudofirmus</name>
    <dbReference type="NCBI Taxonomy" id="398511"/>
    <lineage>
        <taxon>Bacteria</taxon>
        <taxon>Bacillati</taxon>
        <taxon>Bacillota</taxon>
        <taxon>Bacilli</taxon>
        <taxon>Bacillales</taxon>
        <taxon>Bacillaceae</taxon>
        <taxon>Alkalihalophilus</taxon>
    </lineage>
</organism>
<dbReference type="RefSeq" id="WP_012960072.1">
    <property type="nucleotide sequence ID" value="NC_013791.2"/>
</dbReference>
<dbReference type="AlphaFoldDB" id="D3FX40"/>
<dbReference type="HOGENOM" id="CLU_1831132_0_0_9"/>
<dbReference type="KEGG" id="bpf:BpOF4_03645"/>
<protein>
    <submittedName>
        <fullName evidence="1">Uncharacterized protein</fullName>
    </submittedName>
</protein>
<gene>
    <name evidence="1" type="ordered locus">BpOF4_03645</name>
</gene>
<proteinExistence type="predicted"/>
<sequence>MLDLFILPTSLFNQSLTDAELYEEIYKQFDKQVETFLGGTDERLNSNGEKSFFVPSNAIAAEYGEEIRGIDLVVYVYLCLLVFNNQENTVKLDINDLAKRTRIKKTQIKHSINHLVREQLISESSRSGYYTILELELLLG</sequence>
<dbReference type="EMBL" id="CP001878">
    <property type="protein sequence ID" value="ADC48795.1"/>
    <property type="molecule type" value="Genomic_DNA"/>
</dbReference>